<dbReference type="SUPFAM" id="SSF56300">
    <property type="entry name" value="Metallo-dependent phosphatases"/>
    <property type="match status" value="1"/>
</dbReference>
<dbReference type="PANTHER" id="PTHR32440">
    <property type="entry name" value="PHOSPHATASE DCR2-RELATED-RELATED"/>
    <property type="match status" value="1"/>
</dbReference>
<evidence type="ECO:0000256" key="11">
    <source>
        <dbReference type="SAM" id="SignalP"/>
    </source>
</evidence>
<proteinExistence type="inferred from homology"/>
<dbReference type="InterPro" id="IPR029052">
    <property type="entry name" value="Metallo-depent_PP-like"/>
</dbReference>
<comment type="caution">
    <text evidence="13">The sequence shown here is derived from an EMBL/GenBank/DDBJ whole genome shotgun (WGS) entry which is preliminary data.</text>
</comment>
<dbReference type="InterPro" id="IPR011230">
    <property type="entry name" value="PAP14/16/28/29"/>
</dbReference>
<dbReference type="Pfam" id="PF00149">
    <property type="entry name" value="Metallophos"/>
    <property type="match status" value="1"/>
</dbReference>
<comment type="subunit">
    <text evidence="4">Homodimer.</text>
</comment>
<name>A0A2C9VS65_MANES</name>
<evidence type="ECO:0000256" key="8">
    <source>
        <dbReference type="ARBA" id="ARBA00022833"/>
    </source>
</evidence>
<keyword evidence="14" id="KW-1185">Reference proteome</keyword>
<protein>
    <recommendedName>
        <fullName evidence="12">Calcineurin-like phosphoesterase domain-containing protein</fullName>
    </recommendedName>
</protein>
<keyword evidence="10" id="KW-0325">Glycoprotein</keyword>
<dbReference type="CDD" id="cd07383">
    <property type="entry name" value="MPP_Dcr2"/>
    <property type="match status" value="1"/>
</dbReference>
<keyword evidence="8" id="KW-0862">Zinc</keyword>
<evidence type="ECO:0000313" key="14">
    <source>
        <dbReference type="Proteomes" id="UP000091857"/>
    </source>
</evidence>
<keyword evidence="9" id="KW-0408">Iron</keyword>
<organism evidence="13 14">
    <name type="scientific">Manihot esculenta</name>
    <name type="common">Cassava</name>
    <name type="synonym">Jatropha manihot</name>
    <dbReference type="NCBI Taxonomy" id="3983"/>
    <lineage>
        <taxon>Eukaryota</taxon>
        <taxon>Viridiplantae</taxon>
        <taxon>Streptophyta</taxon>
        <taxon>Embryophyta</taxon>
        <taxon>Tracheophyta</taxon>
        <taxon>Spermatophyta</taxon>
        <taxon>Magnoliopsida</taxon>
        <taxon>eudicotyledons</taxon>
        <taxon>Gunneridae</taxon>
        <taxon>Pentapetalae</taxon>
        <taxon>rosids</taxon>
        <taxon>fabids</taxon>
        <taxon>Malpighiales</taxon>
        <taxon>Euphorbiaceae</taxon>
        <taxon>Crotonoideae</taxon>
        <taxon>Manihoteae</taxon>
        <taxon>Manihot</taxon>
    </lineage>
</organism>
<evidence type="ECO:0000259" key="12">
    <source>
        <dbReference type="Pfam" id="PF00149"/>
    </source>
</evidence>
<dbReference type="GO" id="GO:0046872">
    <property type="term" value="F:metal ion binding"/>
    <property type="evidence" value="ECO:0007669"/>
    <property type="project" value="UniProtKB-KW"/>
</dbReference>
<dbReference type="OrthoDB" id="783096at2759"/>
<gene>
    <name evidence="13" type="ORF">MANES_05G005800v8</name>
</gene>
<dbReference type="GO" id="GO:0016788">
    <property type="term" value="F:hydrolase activity, acting on ester bonds"/>
    <property type="evidence" value="ECO:0000318"/>
    <property type="project" value="GO_Central"/>
</dbReference>
<evidence type="ECO:0000256" key="6">
    <source>
        <dbReference type="ARBA" id="ARBA00022723"/>
    </source>
</evidence>
<keyword evidence="7 11" id="KW-0732">Signal</keyword>
<reference evidence="14" key="1">
    <citation type="journal article" date="2016" name="Nat. Biotechnol.">
        <title>Sequencing wild and cultivated cassava and related species reveals extensive interspecific hybridization and genetic diversity.</title>
        <authorList>
            <person name="Bredeson J.V."/>
            <person name="Lyons J.B."/>
            <person name="Prochnik S.E."/>
            <person name="Wu G.A."/>
            <person name="Ha C.M."/>
            <person name="Edsinger-Gonzales E."/>
            <person name="Grimwood J."/>
            <person name="Schmutz J."/>
            <person name="Rabbi I.Y."/>
            <person name="Egesi C."/>
            <person name="Nauluvula P."/>
            <person name="Lebot V."/>
            <person name="Ndunguru J."/>
            <person name="Mkamilo G."/>
            <person name="Bart R.S."/>
            <person name="Setter T.L."/>
            <person name="Gleadow R.M."/>
            <person name="Kulakow P."/>
            <person name="Ferguson M.E."/>
            <person name="Rounsley S."/>
            <person name="Rokhsar D.S."/>
        </authorList>
    </citation>
    <scope>NUCLEOTIDE SEQUENCE [LARGE SCALE GENOMIC DNA]</scope>
    <source>
        <strain evidence="14">cv. AM560-2</strain>
    </source>
</reference>
<feature type="chain" id="PRO_5013174965" description="Calcineurin-like phosphoesterase domain-containing protein" evidence="11">
    <location>
        <begin position="31"/>
        <end position="389"/>
    </location>
</feature>
<feature type="signal peptide" evidence="11">
    <location>
        <begin position="1"/>
        <end position="30"/>
    </location>
</feature>
<accession>A0A2C9VS65</accession>
<evidence type="ECO:0000256" key="4">
    <source>
        <dbReference type="ARBA" id="ARBA00011738"/>
    </source>
</evidence>
<dbReference type="PANTHER" id="PTHR32440:SF0">
    <property type="entry name" value="PHOSPHATASE DCR2-RELATED"/>
    <property type="match status" value="1"/>
</dbReference>
<dbReference type="PIRSF" id="PIRSF030250">
    <property type="entry name" value="Ptase_At2g46880"/>
    <property type="match status" value="1"/>
</dbReference>
<dbReference type="InterPro" id="IPR004843">
    <property type="entry name" value="Calcineurin-like_PHP"/>
</dbReference>
<keyword evidence="5" id="KW-0964">Secreted</keyword>
<feature type="domain" description="Calcineurin-like phosphoesterase" evidence="12">
    <location>
        <begin position="43"/>
        <end position="299"/>
    </location>
</feature>
<dbReference type="FunFam" id="3.60.21.10:FF:000038">
    <property type="entry name" value="Probable inactive purple acid phosphatase 29"/>
    <property type="match status" value="1"/>
</dbReference>
<evidence type="ECO:0000256" key="9">
    <source>
        <dbReference type="ARBA" id="ARBA00023004"/>
    </source>
</evidence>
<comment type="cofactor">
    <cofactor evidence="1">
        <name>Zn(2+)</name>
        <dbReference type="ChEBI" id="CHEBI:29105"/>
    </cofactor>
</comment>
<evidence type="ECO:0000256" key="3">
    <source>
        <dbReference type="ARBA" id="ARBA00008723"/>
    </source>
</evidence>
<dbReference type="Proteomes" id="UP000091857">
    <property type="component" value="Chromosome 5"/>
</dbReference>
<comment type="subcellular location">
    <subcellularLocation>
        <location evidence="2">Secreted</location>
    </subcellularLocation>
</comment>
<dbReference type="GO" id="GO:0005576">
    <property type="term" value="C:extracellular region"/>
    <property type="evidence" value="ECO:0007669"/>
    <property type="project" value="UniProtKB-SubCell"/>
</dbReference>
<evidence type="ECO:0000256" key="1">
    <source>
        <dbReference type="ARBA" id="ARBA00001947"/>
    </source>
</evidence>
<sequence length="389" mass="42283">MVMGRKIQSLSLSHVLVAMLAFSHLAVALAAQKHLRFGPNGKFKILQVADMHFGDGKVTPCLNVLPTQMHTCSDVNTTVFIDRMIRAEKPDLIVFTGDNIFGFDATDAAKSLSAAFAPAISSNIPWAAILGNHDQESTLSREGVMKHIVGLKNTLSQVNPADAHVIDGFGNYNLEISGVKGSSYQNKSVLNLYFLDSGDYSTVPSIPGYGWVKPSQQFWFQRTSANLRRAYVSQPVPHKEPAPGLVYFHIPLPEFASFDSSNFTGVKQEGISSASVNSGFFTTMVEAGDVKAVFTGHDHLNDFCGQLTDIQLCYGGGFGYHAYGKAGWSRRARVVVASLEKTEKGDWGAVKSIKTWKRLDNHLLTAIDGQALWSKSPAGGRRKKQVGGA</sequence>
<dbReference type="Gramene" id="Manes.05G005800.1.v8.1">
    <property type="protein sequence ID" value="Manes.05G005800.1.v8.1.CDS"/>
    <property type="gene ID" value="Manes.05G005800.v8.1"/>
</dbReference>
<comment type="similarity">
    <text evidence="3">Belongs to the metallophosphoesterase superfamily. Purple acid phosphatase family.</text>
</comment>
<dbReference type="AlphaFoldDB" id="A0A2C9VS65"/>
<evidence type="ECO:0000256" key="10">
    <source>
        <dbReference type="ARBA" id="ARBA00023180"/>
    </source>
</evidence>
<evidence type="ECO:0000256" key="5">
    <source>
        <dbReference type="ARBA" id="ARBA00022525"/>
    </source>
</evidence>
<keyword evidence="6" id="KW-0479">Metal-binding</keyword>
<dbReference type="EMBL" id="CM004391">
    <property type="protein sequence ID" value="OAY48790.1"/>
    <property type="molecule type" value="Genomic_DNA"/>
</dbReference>
<dbReference type="Gene3D" id="3.60.21.10">
    <property type="match status" value="1"/>
</dbReference>
<evidence type="ECO:0000313" key="13">
    <source>
        <dbReference type="EMBL" id="OAY48790.1"/>
    </source>
</evidence>
<evidence type="ECO:0000256" key="7">
    <source>
        <dbReference type="ARBA" id="ARBA00022729"/>
    </source>
</evidence>
<evidence type="ECO:0000256" key="2">
    <source>
        <dbReference type="ARBA" id="ARBA00004613"/>
    </source>
</evidence>